<feature type="compositionally biased region" description="Basic and acidic residues" evidence="2">
    <location>
        <begin position="311"/>
        <end position="320"/>
    </location>
</feature>
<dbReference type="STRING" id="30019.A0A0M5J564"/>
<evidence type="ECO:0000256" key="2">
    <source>
        <dbReference type="SAM" id="MobiDB-lite"/>
    </source>
</evidence>
<gene>
    <name evidence="3" type="ORF">Dbus_chr3Rg1836</name>
</gene>
<feature type="compositionally biased region" description="Basic and acidic residues" evidence="2">
    <location>
        <begin position="238"/>
        <end position="302"/>
    </location>
</feature>
<name>A0A0M5J564_DROBS</name>
<keyword evidence="1" id="KW-0175">Coiled coil</keyword>
<evidence type="ECO:0000313" key="4">
    <source>
        <dbReference type="Proteomes" id="UP000494163"/>
    </source>
</evidence>
<dbReference type="GO" id="GO:0030490">
    <property type="term" value="P:maturation of SSU-rRNA"/>
    <property type="evidence" value="ECO:0007669"/>
    <property type="project" value="TreeGrafter"/>
</dbReference>
<sequence>MFDKLNFNNLVISNKKLIQQARAQTIAKLVHKLRKLNNALDKHPDNEKHKQRIRKNAECVAQIKALKCIRIMRSVLLQDGKHNAVLTNGRATPEEIGIAMLGLNKIMQLLVNTFRLKLELGSEADAAWRTEILETSKRRLKVERTEDKRRKRKELKDLKAQERNRVEWLQQNKPEVDQEMGTAVETAAEDCEKEVVETAKEKSINNKLENIESTKELHVDQPRLEVMQPKVIEKPAKRDVKQLKQREKTVKKERLQIDNKKQPKLELKQPRVIEKPAKGVVKQVKEMEKSAKKERLQVDNKKHTQPSVIEKPAKPEHVEPYRSNVKQKKTKVEEKERPTHVVDPFFITESGQPYLSSAVVLSGDSSDESEKEDVYHQEPSRRKHVTRQQDTDKHPSWLAKQQQRPIISSFKGRKIKFGDDGSAVATIAPSAVAPETAAVTADMHPSWIAKQKLKPKIATFMGTKIKFDDD</sequence>
<dbReference type="Proteomes" id="UP000494163">
    <property type="component" value="Chromosome 3R"/>
</dbReference>
<dbReference type="PANTHER" id="PTHR23325">
    <property type="entry name" value="SERUM RESPONSE FACTOR-BINDING"/>
    <property type="match status" value="1"/>
</dbReference>
<organism evidence="3 4">
    <name type="scientific">Drosophila busckii</name>
    <name type="common">Fruit fly</name>
    <dbReference type="NCBI Taxonomy" id="30019"/>
    <lineage>
        <taxon>Eukaryota</taxon>
        <taxon>Metazoa</taxon>
        <taxon>Ecdysozoa</taxon>
        <taxon>Arthropoda</taxon>
        <taxon>Hexapoda</taxon>
        <taxon>Insecta</taxon>
        <taxon>Pterygota</taxon>
        <taxon>Neoptera</taxon>
        <taxon>Endopterygota</taxon>
        <taxon>Diptera</taxon>
        <taxon>Brachycera</taxon>
        <taxon>Muscomorpha</taxon>
        <taxon>Ephydroidea</taxon>
        <taxon>Drosophilidae</taxon>
        <taxon>Drosophila</taxon>
    </lineage>
</organism>
<dbReference type="GO" id="GO:0005634">
    <property type="term" value="C:nucleus"/>
    <property type="evidence" value="ECO:0007669"/>
    <property type="project" value="TreeGrafter"/>
</dbReference>
<dbReference type="EMBL" id="CP012526">
    <property type="protein sequence ID" value="ALC47086.1"/>
    <property type="molecule type" value="Genomic_DNA"/>
</dbReference>
<dbReference type="AlphaFoldDB" id="A0A0M5J564"/>
<dbReference type="PANTHER" id="PTHR23325:SF1">
    <property type="entry name" value="SERUM RESPONSE FACTOR-BINDING PROTEIN 1"/>
    <property type="match status" value="1"/>
</dbReference>
<dbReference type="OMA" id="LPTDGMH"/>
<dbReference type="OrthoDB" id="3364872at2759"/>
<reference evidence="3 4" key="1">
    <citation type="submission" date="2015-08" db="EMBL/GenBank/DDBJ databases">
        <title>Ancestral chromatin configuration constrains chromatin evolution on differentiating sex chromosomes in Drosophila.</title>
        <authorList>
            <person name="Zhou Q."/>
            <person name="Bachtrog D."/>
        </authorList>
    </citation>
    <scope>NUCLEOTIDE SEQUENCE [LARGE SCALE GENOMIC DNA]</scope>
    <source>
        <tissue evidence="3">Whole larvae</tissue>
    </source>
</reference>
<feature type="region of interest" description="Disordered" evidence="2">
    <location>
        <begin position="238"/>
        <end position="337"/>
    </location>
</feature>
<evidence type="ECO:0000313" key="3">
    <source>
        <dbReference type="EMBL" id="ALC47086.1"/>
    </source>
</evidence>
<protein>
    <submittedName>
        <fullName evidence="3">Rlb1</fullName>
    </submittedName>
</protein>
<feature type="region of interest" description="Disordered" evidence="2">
    <location>
        <begin position="359"/>
        <end position="404"/>
    </location>
</feature>
<dbReference type="InterPro" id="IPR037393">
    <property type="entry name" value="Bud22/SRFB1"/>
</dbReference>
<feature type="coiled-coil region" evidence="1">
    <location>
        <begin position="141"/>
        <end position="172"/>
    </location>
</feature>
<keyword evidence="4" id="KW-1185">Reference proteome</keyword>
<dbReference type="GO" id="GO:0030686">
    <property type="term" value="C:90S preribosome"/>
    <property type="evidence" value="ECO:0007669"/>
    <property type="project" value="TreeGrafter"/>
</dbReference>
<proteinExistence type="predicted"/>
<evidence type="ECO:0000256" key="1">
    <source>
        <dbReference type="SAM" id="Coils"/>
    </source>
</evidence>
<accession>A0A0M5J564</accession>